<reference evidence="10 11" key="1">
    <citation type="submission" date="2019-03" db="EMBL/GenBank/DDBJ databases">
        <title>Genomic Encyclopedia of Type Strains, Phase III (KMG-III): the genomes of soil and plant-associated and newly described type strains.</title>
        <authorList>
            <person name="Whitman W."/>
        </authorList>
    </citation>
    <scope>NUCLEOTIDE SEQUENCE [LARGE SCALE GENOMIC DNA]</scope>
    <source>
        <strain evidence="10 11">VKM Ac-2570</strain>
    </source>
</reference>
<dbReference type="SUPFAM" id="SSF52743">
    <property type="entry name" value="Subtilisin-like"/>
    <property type="match status" value="1"/>
</dbReference>
<feature type="signal peptide" evidence="8">
    <location>
        <begin position="1"/>
        <end position="31"/>
    </location>
</feature>
<feature type="active site" description="Charge relay system" evidence="5 6">
    <location>
        <position position="214"/>
    </location>
</feature>
<dbReference type="GO" id="GO:0006508">
    <property type="term" value="P:proteolysis"/>
    <property type="evidence" value="ECO:0007669"/>
    <property type="project" value="UniProtKB-KW"/>
</dbReference>
<evidence type="ECO:0000256" key="5">
    <source>
        <dbReference type="PIRSR" id="PIRSR615500-1"/>
    </source>
</evidence>
<dbReference type="Pfam" id="PF00082">
    <property type="entry name" value="Peptidase_S8"/>
    <property type="match status" value="1"/>
</dbReference>
<feature type="domain" description="Peptidase S8/S53" evidence="9">
    <location>
        <begin position="205"/>
        <end position="468"/>
    </location>
</feature>
<keyword evidence="11" id="KW-1185">Reference proteome</keyword>
<evidence type="ECO:0000256" key="4">
    <source>
        <dbReference type="ARBA" id="ARBA00022825"/>
    </source>
</evidence>
<dbReference type="InterPro" id="IPR000209">
    <property type="entry name" value="Peptidase_S8/S53_dom"/>
</dbReference>
<sequence>MSSRSIRSRPAIAVVAVAGLLAGSTVAPAYAAAPKTSSAAGKDVSVTLITGDRVTLVGGDPTKATIDPGAGRQHVGFNTYRTKDHSYIIPADVTKAVGDGKIDRRLFDVAELVKDGYDDASTSTIPVLTTYAGTAKRAVPAGTRVTRQLPSIGGAAMKVNKSDARAFIGSGGFSKLWLDGKRKVLLDQSVPQIGGPVAWQAGYTGKGVSVAVLDTGIDATHPDLATQVVGEKNFTTESADDLVGHGTHVASTIAGTGAASDGRYKGVAPDARIYDGKVCEVWGCDESAILAGMDWAATDVKAKIVNLSLGGQDTPDVDPLEEAVNRLTAQTGTLFVIAAGNEGPGESTVASPGSADAALTVGNVTKQDELNSTSSRGPRIGDSAVKPDVTAPGTDIVAAKSKDSSIGEPVGDKYLRLSGTSMATPHTAGAAAILLQEHPSWTPADVKDALMGSAKVAANQTSFQQGAGRIDLTTAIKQSVVASGSVSFGKASYPHTDDQPVTRDVTFRNLGDAAVTLSLTSMLSGPNGAAAPAGALKLSVDSVTVPAGGTASVQATSDTSLGGVDGLYSGRITATGGGQTVVVPVGVDKEGPTYTLTVKLIKPNGAPDPDYPLLLVGVDNDAFGNYAPDETGTVSIRLPQGEYLLEQFQEFERAPEDWIFFKLAAPSVKLTADQTVVLDARQAKVVTTSIPGTTAVQANADIGYDRAIETGNFSSGSSGFLSGSMYTYSTGPKLPASAITGHVTSQWGVPGEDGLFTNTPYLYGIANYQPGEFVTGFDRRVKQSDLAVVDSTVNATDGARVFKMIAPQHPGADGVFARVIRLDVPRTIRYYLDETAGGWSGITQQDTDDSPLPIWQWELDGAPVIYKRGHHYQERWNAAVFAPSVYAATRSADALDISLYSLSDADGHNGFIAMKSASTKLYRDGTEVGSSDGLGVSVTGQPAGKASYKLVTTGTQEIWPFSTRMDLEANFTSSADQPSIPIHTVSYQPDVDGNNTMLRKPVTVLPFTVAGVKKVQIQYSGDGGATWKQAPVAGNKAIFPTPAGKAISLRSTATDAAGNSTTQTIITAYTMR</sequence>
<evidence type="ECO:0000256" key="1">
    <source>
        <dbReference type="ARBA" id="ARBA00011073"/>
    </source>
</evidence>
<comment type="similarity">
    <text evidence="1 6 7">Belongs to the peptidase S8 family.</text>
</comment>
<dbReference type="InterPro" id="IPR023827">
    <property type="entry name" value="Peptidase_S8_Asp-AS"/>
</dbReference>
<dbReference type="InterPro" id="IPR036852">
    <property type="entry name" value="Peptidase_S8/S53_dom_sf"/>
</dbReference>
<evidence type="ECO:0000256" key="2">
    <source>
        <dbReference type="ARBA" id="ARBA00022670"/>
    </source>
</evidence>
<feature type="active site" description="Charge relay system" evidence="5 6">
    <location>
        <position position="245"/>
    </location>
</feature>
<keyword evidence="3 6" id="KW-0378">Hydrolase</keyword>
<dbReference type="InterPro" id="IPR023828">
    <property type="entry name" value="Peptidase_S8_Ser-AS"/>
</dbReference>
<name>A0A4V3G6M6_9ACTN</name>
<evidence type="ECO:0000256" key="3">
    <source>
        <dbReference type="ARBA" id="ARBA00022801"/>
    </source>
</evidence>
<dbReference type="RefSeq" id="WP_134123240.1">
    <property type="nucleotide sequence ID" value="NZ_SODF01000003.1"/>
</dbReference>
<dbReference type="PRINTS" id="PR00723">
    <property type="entry name" value="SUBTILISIN"/>
</dbReference>
<dbReference type="PROSITE" id="PS51892">
    <property type="entry name" value="SUBTILASE"/>
    <property type="match status" value="1"/>
</dbReference>
<keyword evidence="8" id="KW-0732">Signal</keyword>
<dbReference type="Gene3D" id="3.40.50.200">
    <property type="entry name" value="Peptidase S8/S53 domain"/>
    <property type="match status" value="1"/>
</dbReference>
<comment type="caution">
    <text evidence="10">The sequence shown here is derived from an EMBL/GenBank/DDBJ whole genome shotgun (WGS) entry which is preliminary data.</text>
</comment>
<organism evidence="10 11">
    <name type="scientific">Kribbella kalugense</name>
    <dbReference type="NCBI Taxonomy" id="2512221"/>
    <lineage>
        <taxon>Bacteria</taxon>
        <taxon>Bacillati</taxon>
        <taxon>Actinomycetota</taxon>
        <taxon>Actinomycetes</taxon>
        <taxon>Propionibacteriales</taxon>
        <taxon>Kribbellaceae</taxon>
        <taxon>Kribbella</taxon>
    </lineage>
</organism>
<protein>
    <submittedName>
        <fullName evidence="10">Subtilisin family serine protease</fullName>
    </submittedName>
</protein>
<dbReference type="PANTHER" id="PTHR43806:SF11">
    <property type="entry name" value="CEREVISIN-RELATED"/>
    <property type="match status" value="1"/>
</dbReference>
<accession>A0A4V3G6M6</accession>
<evidence type="ECO:0000256" key="6">
    <source>
        <dbReference type="PROSITE-ProRule" id="PRU01240"/>
    </source>
</evidence>
<evidence type="ECO:0000256" key="7">
    <source>
        <dbReference type="RuleBase" id="RU003355"/>
    </source>
</evidence>
<dbReference type="GO" id="GO:0004252">
    <property type="term" value="F:serine-type endopeptidase activity"/>
    <property type="evidence" value="ECO:0007669"/>
    <property type="project" value="UniProtKB-UniRule"/>
</dbReference>
<dbReference type="InterPro" id="IPR022398">
    <property type="entry name" value="Peptidase_S8_His-AS"/>
</dbReference>
<evidence type="ECO:0000256" key="8">
    <source>
        <dbReference type="SAM" id="SignalP"/>
    </source>
</evidence>
<keyword evidence="2 6" id="KW-0645">Protease</keyword>
<feature type="active site" description="Charge relay system" evidence="5 6">
    <location>
        <position position="421"/>
    </location>
</feature>
<evidence type="ECO:0000313" key="11">
    <source>
        <dbReference type="Proteomes" id="UP000295447"/>
    </source>
</evidence>
<evidence type="ECO:0000313" key="10">
    <source>
        <dbReference type="EMBL" id="TDW15374.1"/>
    </source>
</evidence>
<keyword evidence="4 6" id="KW-0720">Serine protease</keyword>
<dbReference type="PROSITE" id="PS00136">
    <property type="entry name" value="SUBTILASE_ASP"/>
    <property type="match status" value="1"/>
</dbReference>
<dbReference type="AlphaFoldDB" id="A0A4V3G6M6"/>
<dbReference type="InterPro" id="IPR050131">
    <property type="entry name" value="Peptidase_S8_subtilisin-like"/>
</dbReference>
<dbReference type="InterPro" id="IPR015500">
    <property type="entry name" value="Peptidase_S8_subtilisin-rel"/>
</dbReference>
<dbReference type="OrthoDB" id="614750at2"/>
<gene>
    <name evidence="10" type="ORF">EV650_6856</name>
</gene>
<dbReference type="PROSITE" id="PS00138">
    <property type="entry name" value="SUBTILASE_SER"/>
    <property type="match status" value="1"/>
</dbReference>
<feature type="chain" id="PRO_5020487153" evidence="8">
    <location>
        <begin position="32"/>
        <end position="1072"/>
    </location>
</feature>
<dbReference type="Proteomes" id="UP000295447">
    <property type="component" value="Unassembled WGS sequence"/>
</dbReference>
<evidence type="ECO:0000259" key="9">
    <source>
        <dbReference type="Pfam" id="PF00082"/>
    </source>
</evidence>
<dbReference type="PANTHER" id="PTHR43806">
    <property type="entry name" value="PEPTIDASE S8"/>
    <property type="match status" value="1"/>
</dbReference>
<dbReference type="PROSITE" id="PS00137">
    <property type="entry name" value="SUBTILASE_HIS"/>
    <property type="match status" value="1"/>
</dbReference>
<dbReference type="EMBL" id="SODF01000003">
    <property type="protein sequence ID" value="TDW15374.1"/>
    <property type="molecule type" value="Genomic_DNA"/>
</dbReference>
<proteinExistence type="inferred from homology"/>